<sequence>MFRIALLGDLHYPSNDVKKSDLQETADNFFTKYLHEFLSIDADLHVSIGDLTHLGLESEFQFMYDLVRKYDVIFRQVLGNHDVLSLSKEKITELIGQPRYDAIETEECLLLFLDTTKELQLHGWGLDKEQWNWLEAQMSRSIEKPLMIFAHHPVPNTTKYSPEGNTSFEALQDIRPLLAKREGLVIYFNGHTHSQSIIQQANHHFVQTGAVLCDSNYLVIELNDDQINIHTMNIGDVQINAFRKTLYEKLSDFHRPNLLADGDASSTYRIIRSLKIT</sequence>
<dbReference type="SUPFAM" id="SSF56300">
    <property type="entry name" value="Metallo-dependent phosphatases"/>
    <property type="match status" value="1"/>
</dbReference>
<keyword evidence="7" id="KW-1185">Reference proteome</keyword>
<evidence type="ECO:0000256" key="2">
    <source>
        <dbReference type="ARBA" id="ARBA00022801"/>
    </source>
</evidence>
<dbReference type="Pfam" id="PF00149">
    <property type="entry name" value="Metallophos"/>
    <property type="match status" value="1"/>
</dbReference>
<organism evidence="6 7">
    <name type="scientific">Lederbergia citrea</name>
    <dbReference type="NCBI Taxonomy" id="2833581"/>
    <lineage>
        <taxon>Bacteria</taxon>
        <taxon>Bacillati</taxon>
        <taxon>Bacillota</taxon>
        <taxon>Bacilli</taxon>
        <taxon>Bacillales</taxon>
        <taxon>Bacillaceae</taxon>
        <taxon>Lederbergia</taxon>
    </lineage>
</organism>
<dbReference type="InterPro" id="IPR029052">
    <property type="entry name" value="Metallo-depent_PP-like"/>
</dbReference>
<dbReference type="RefSeq" id="WP_213099297.1">
    <property type="nucleotide sequence ID" value="NZ_JAGYPN010000003.1"/>
</dbReference>
<gene>
    <name evidence="6" type="ORF">KHA91_16240</name>
</gene>
<evidence type="ECO:0000256" key="1">
    <source>
        <dbReference type="ARBA" id="ARBA00022723"/>
    </source>
</evidence>
<evidence type="ECO:0000256" key="4">
    <source>
        <dbReference type="ARBA" id="ARBA00025742"/>
    </source>
</evidence>
<dbReference type="EMBL" id="JAGYPN010000003">
    <property type="protein sequence ID" value="MBS4224271.1"/>
    <property type="molecule type" value="Genomic_DNA"/>
</dbReference>
<accession>A0A942UMQ1</accession>
<dbReference type="InterPro" id="IPR004843">
    <property type="entry name" value="Calcineurin-like_PHP"/>
</dbReference>
<dbReference type="GO" id="GO:0016787">
    <property type="term" value="F:hydrolase activity"/>
    <property type="evidence" value="ECO:0007669"/>
    <property type="project" value="UniProtKB-KW"/>
</dbReference>
<reference evidence="6 7" key="1">
    <citation type="submission" date="2021-05" db="EMBL/GenBank/DDBJ databases">
        <title>Novel Bacillus species.</title>
        <authorList>
            <person name="Liu G."/>
        </authorList>
    </citation>
    <scope>NUCLEOTIDE SEQUENCE [LARGE SCALE GENOMIC DNA]</scope>
    <source>
        <strain evidence="6 7">FJAT-49682</strain>
    </source>
</reference>
<name>A0A942UMQ1_9BACI</name>
<keyword evidence="1" id="KW-0479">Metal-binding</keyword>
<evidence type="ECO:0000313" key="7">
    <source>
        <dbReference type="Proteomes" id="UP000676456"/>
    </source>
</evidence>
<proteinExistence type="inferred from homology"/>
<dbReference type="InterPro" id="IPR050884">
    <property type="entry name" value="CNP_phosphodiesterase-III"/>
</dbReference>
<evidence type="ECO:0000259" key="5">
    <source>
        <dbReference type="Pfam" id="PF00149"/>
    </source>
</evidence>
<dbReference type="PANTHER" id="PTHR42988:SF2">
    <property type="entry name" value="CYCLIC NUCLEOTIDE PHOSPHODIESTERASE CBUA0032-RELATED"/>
    <property type="match status" value="1"/>
</dbReference>
<comment type="caution">
    <text evidence="6">The sequence shown here is derived from an EMBL/GenBank/DDBJ whole genome shotgun (WGS) entry which is preliminary data.</text>
</comment>
<keyword evidence="3" id="KW-0408">Iron</keyword>
<dbReference type="Proteomes" id="UP000676456">
    <property type="component" value="Unassembled WGS sequence"/>
</dbReference>
<dbReference type="AlphaFoldDB" id="A0A942UMQ1"/>
<dbReference type="Gene3D" id="3.60.21.10">
    <property type="match status" value="1"/>
</dbReference>
<evidence type="ECO:0000313" key="6">
    <source>
        <dbReference type="EMBL" id="MBS4224271.1"/>
    </source>
</evidence>
<evidence type="ECO:0000256" key="3">
    <source>
        <dbReference type="ARBA" id="ARBA00023004"/>
    </source>
</evidence>
<dbReference type="PANTHER" id="PTHR42988">
    <property type="entry name" value="PHOSPHOHYDROLASE"/>
    <property type="match status" value="1"/>
</dbReference>
<dbReference type="GO" id="GO:0046872">
    <property type="term" value="F:metal ion binding"/>
    <property type="evidence" value="ECO:0007669"/>
    <property type="project" value="UniProtKB-KW"/>
</dbReference>
<feature type="domain" description="Calcineurin-like phosphoesterase" evidence="5">
    <location>
        <begin position="2"/>
        <end position="194"/>
    </location>
</feature>
<protein>
    <submittedName>
        <fullName evidence="6">Metallophosphoesterase</fullName>
    </submittedName>
</protein>
<comment type="similarity">
    <text evidence="4">Belongs to the cyclic nucleotide phosphodiesterase class-III family.</text>
</comment>
<keyword evidence="2" id="KW-0378">Hydrolase</keyword>